<dbReference type="InterPro" id="IPR027417">
    <property type="entry name" value="P-loop_NTPase"/>
</dbReference>
<organism evidence="1 2">
    <name type="scientific">Jannaschia aquimarina</name>
    <dbReference type="NCBI Taxonomy" id="935700"/>
    <lineage>
        <taxon>Bacteria</taxon>
        <taxon>Pseudomonadati</taxon>
        <taxon>Pseudomonadota</taxon>
        <taxon>Alphaproteobacteria</taxon>
        <taxon>Rhodobacterales</taxon>
        <taxon>Roseobacteraceae</taxon>
        <taxon>Jannaschia</taxon>
    </lineage>
</organism>
<evidence type="ECO:0000313" key="2">
    <source>
        <dbReference type="Proteomes" id="UP000032232"/>
    </source>
</evidence>
<sequence>MPPRLNIHIGLAKTGTTTIQAAMHGNRDRLAEHGVTYGFERMNHSVRLLVAFQSDPMGYPVVVNAGIDAADLPRLGESARQRLASEIARCKTPHYLISGEAASSFSLEDVKRIRALTDDLGVGDIRILCYVRDPISFARSIVQQRLKSGARLGELKYRRPGPAFRQRIEPWIETFGRDSLKIVAFETACRHRGGLPGSMLEAILGTEVTLPEIPEQKRQNASLCLEAALLLDALNARHPYLVDGGIGPNRSRGDANVLLRGIRGTPFHLGPDFDREVAADAADDVAWLREVSGQADLFGGYEAMTHRTYPEPAWSTETLEDVAATLFSQRAELTQPKG</sequence>
<dbReference type="SUPFAM" id="SSF52540">
    <property type="entry name" value="P-loop containing nucleoside triphosphate hydrolases"/>
    <property type="match status" value="1"/>
</dbReference>
<evidence type="ECO:0008006" key="3">
    <source>
        <dbReference type="Google" id="ProtNLM"/>
    </source>
</evidence>
<dbReference type="STRING" id="935700.jaqu_13000"/>
<proteinExistence type="predicted"/>
<keyword evidence="2" id="KW-1185">Reference proteome</keyword>
<comment type="caution">
    <text evidence="1">The sequence shown here is derived from an EMBL/GenBank/DDBJ whole genome shotgun (WGS) entry which is preliminary data.</text>
</comment>
<dbReference type="EMBL" id="JYFE01000025">
    <property type="protein sequence ID" value="KIT16805.1"/>
    <property type="molecule type" value="Genomic_DNA"/>
</dbReference>
<dbReference type="Proteomes" id="UP000032232">
    <property type="component" value="Unassembled WGS sequence"/>
</dbReference>
<dbReference type="PATRIC" id="fig|935700.4.peg.1355"/>
<reference evidence="1 2" key="1">
    <citation type="submission" date="2015-02" db="EMBL/GenBank/DDBJ databases">
        <title>Genome Sequence of Jannaschia aquimarina DSM28248, a member of the Roseobacter clade.</title>
        <authorList>
            <person name="Voget S."/>
            <person name="Daniel R."/>
        </authorList>
    </citation>
    <scope>NUCLEOTIDE SEQUENCE [LARGE SCALE GENOMIC DNA]</scope>
    <source>
        <strain evidence="1 2">GSW-M26</strain>
    </source>
</reference>
<dbReference type="AlphaFoldDB" id="A0A0D1EM88"/>
<dbReference type="Gene3D" id="3.40.50.300">
    <property type="entry name" value="P-loop containing nucleotide triphosphate hydrolases"/>
    <property type="match status" value="1"/>
</dbReference>
<dbReference type="OrthoDB" id="547419at2"/>
<dbReference type="RefSeq" id="WP_043918146.1">
    <property type="nucleotide sequence ID" value="NZ_FZPF01000006.1"/>
</dbReference>
<name>A0A0D1EM88_9RHOB</name>
<accession>A0A0D1EM88</accession>
<evidence type="ECO:0000313" key="1">
    <source>
        <dbReference type="EMBL" id="KIT16805.1"/>
    </source>
</evidence>
<protein>
    <recommendedName>
        <fullName evidence="3">Sulfotransferase family protein</fullName>
    </recommendedName>
</protein>
<gene>
    <name evidence="1" type="ORF">jaqu_13000</name>
</gene>